<dbReference type="EMBL" id="CAJFCW020000002">
    <property type="protein sequence ID" value="CAG9088719.1"/>
    <property type="molecule type" value="Genomic_DNA"/>
</dbReference>
<evidence type="ECO:0000256" key="1">
    <source>
        <dbReference type="SAM" id="SignalP"/>
    </source>
</evidence>
<protein>
    <submittedName>
        <fullName evidence="2">Uncharacterized protein</fullName>
    </submittedName>
</protein>
<dbReference type="Proteomes" id="UP000783686">
    <property type="component" value="Unassembled WGS sequence"/>
</dbReference>
<dbReference type="AlphaFoldDB" id="A0A811K0N4"/>
<keyword evidence="1" id="KW-0732">Signal</keyword>
<accession>A0A811K0N4</accession>
<sequence length="72" mass="8385">MKFDILSVFILLYCTALCNVNGFPYDFSYNARNWALATPVMSPFPMSPVNSRAPTWSFLYNNYVNDERYINV</sequence>
<evidence type="ECO:0000313" key="2">
    <source>
        <dbReference type="EMBL" id="CAD5209200.1"/>
    </source>
</evidence>
<name>A0A811K0N4_9BILA</name>
<dbReference type="Proteomes" id="UP000614601">
    <property type="component" value="Unassembled WGS sequence"/>
</dbReference>
<proteinExistence type="predicted"/>
<dbReference type="EMBL" id="CAJFDH010000002">
    <property type="protein sequence ID" value="CAD5209200.1"/>
    <property type="molecule type" value="Genomic_DNA"/>
</dbReference>
<feature type="chain" id="PRO_5036220844" evidence="1">
    <location>
        <begin position="23"/>
        <end position="72"/>
    </location>
</feature>
<keyword evidence="3" id="KW-1185">Reference proteome</keyword>
<comment type="caution">
    <text evidence="2">The sequence shown here is derived from an EMBL/GenBank/DDBJ whole genome shotgun (WGS) entry which is preliminary data.</text>
</comment>
<feature type="signal peptide" evidence="1">
    <location>
        <begin position="1"/>
        <end position="22"/>
    </location>
</feature>
<evidence type="ECO:0000313" key="3">
    <source>
        <dbReference type="Proteomes" id="UP000614601"/>
    </source>
</evidence>
<gene>
    <name evidence="2" type="ORF">BOKJ2_LOCUS2561</name>
</gene>
<organism evidence="2 3">
    <name type="scientific">Bursaphelenchus okinawaensis</name>
    <dbReference type="NCBI Taxonomy" id="465554"/>
    <lineage>
        <taxon>Eukaryota</taxon>
        <taxon>Metazoa</taxon>
        <taxon>Ecdysozoa</taxon>
        <taxon>Nematoda</taxon>
        <taxon>Chromadorea</taxon>
        <taxon>Rhabditida</taxon>
        <taxon>Tylenchina</taxon>
        <taxon>Tylenchomorpha</taxon>
        <taxon>Aphelenchoidea</taxon>
        <taxon>Aphelenchoididae</taxon>
        <taxon>Bursaphelenchus</taxon>
    </lineage>
</organism>
<reference evidence="2" key="1">
    <citation type="submission" date="2020-09" db="EMBL/GenBank/DDBJ databases">
        <authorList>
            <person name="Kikuchi T."/>
        </authorList>
    </citation>
    <scope>NUCLEOTIDE SEQUENCE</scope>
    <source>
        <strain evidence="2">SH1</strain>
    </source>
</reference>